<evidence type="ECO:0000259" key="5">
    <source>
        <dbReference type="Pfam" id="PF00501"/>
    </source>
</evidence>
<dbReference type="InterPro" id="IPR045851">
    <property type="entry name" value="AMP-bd_C_sf"/>
</dbReference>
<evidence type="ECO:0000259" key="6">
    <source>
        <dbReference type="Pfam" id="PF13193"/>
    </source>
</evidence>
<feature type="domain" description="AMP-dependent synthetase/ligase" evidence="5">
    <location>
        <begin position="46"/>
        <end position="406"/>
    </location>
</feature>
<dbReference type="PANTHER" id="PTHR24096">
    <property type="entry name" value="LONG-CHAIN-FATTY-ACID--COA LIGASE"/>
    <property type="match status" value="1"/>
</dbReference>
<evidence type="ECO:0000313" key="8">
    <source>
        <dbReference type="Proteomes" id="UP000837857"/>
    </source>
</evidence>
<comment type="similarity">
    <text evidence="2">Belongs to the ATP-dependent AMP-binding enzyme family.</text>
</comment>
<sequence>MVLSLYPTDAARWYFDEIAARVVAKSGNASDRFHLGKLILQALKDAPDFVLQIDGSTGESETCGSVLRRSVCCALALKKLGIEQGVNIIIMAPNHLDLAIPFYAAMYLGSGLGCVDMTLSINELRDHFECESPKAIFCQSDKAADVKAALKNANLDSHIITFDDGGQYKSLSQLLHGIDESSIKNFEPSDFNTEETVAFLLPTSGTTGLSKAAENTHKNFAIISPHLWYSFGNFPTPTRLWFLPSPIQWLSAVIAYLQSPIMKITRLQSSLPMTVEHAYNLINKYKPTVTIMNPNMLISLLKPNTRHLCDFSSFEVMFVGGSAVPQSLVDTLKTVSPSTRIYNSYGMSEISGLCLINTHMVPKSCGQITGCALIRLVDPYTEKDVTDTANVPGELWLKGPSVFKGYSNNPTLTKESFSKDGWFKSGDILYRDANWNFFFVDRIKMLLKYKNHQISPVEIEEVIRRHPAVFEVALTGLPHPDDGELPIACIVKQTDCEVTEKEIEDLVSDSLTDSKRLRGGVIFMKELPYTATSKINRAKLKKIVCEHFKQET</sequence>
<feature type="domain" description="AMP-binding enzyme C-terminal" evidence="6">
    <location>
        <begin position="458"/>
        <end position="534"/>
    </location>
</feature>
<dbReference type="EMBL" id="OW152832">
    <property type="protein sequence ID" value="CAH2052231.1"/>
    <property type="molecule type" value="Genomic_DNA"/>
</dbReference>
<protein>
    <submittedName>
        <fullName evidence="7">Uncharacterized protein</fullName>
    </submittedName>
</protein>
<dbReference type="InterPro" id="IPR020845">
    <property type="entry name" value="AMP-binding_CS"/>
</dbReference>
<dbReference type="InterPro" id="IPR025110">
    <property type="entry name" value="AMP-bd_C"/>
</dbReference>
<accession>A0ABN8IAK0</accession>
<evidence type="ECO:0000313" key="7">
    <source>
        <dbReference type="EMBL" id="CAH2052231.1"/>
    </source>
</evidence>
<dbReference type="InterPro" id="IPR042099">
    <property type="entry name" value="ANL_N_sf"/>
</dbReference>
<proteinExistence type="inferred from homology"/>
<feature type="non-terminal residue" evidence="7">
    <location>
        <position position="1"/>
    </location>
</feature>
<organism evidence="7 8">
    <name type="scientific">Iphiclides podalirius</name>
    <name type="common">scarce swallowtail</name>
    <dbReference type="NCBI Taxonomy" id="110791"/>
    <lineage>
        <taxon>Eukaryota</taxon>
        <taxon>Metazoa</taxon>
        <taxon>Ecdysozoa</taxon>
        <taxon>Arthropoda</taxon>
        <taxon>Hexapoda</taxon>
        <taxon>Insecta</taxon>
        <taxon>Pterygota</taxon>
        <taxon>Neoptera</taxon>
        <taxon>Endopterygota</taxon>
        <taxon>Lepidoptera</taxon>
        <taxon>Glossata</taxon>
        <taxon>Ditrysia</taxon>
        <taxon>Papilionoidea</taxon>
        <taxon>Papilionidae</taxon>
        <taxon>Papilioninae</taxon>
        <taxon>Iphiclides</taxon>
    </lineage>
</organism>
<dbReference type="InterPro" id="IPR000873">
    <property type="entry name" value="AMP-dep_synth/lig_dom"/>
</dbReference>
<evidence type="ECO:0000256" key="3">
    <source>
        <dbReference type="ARBA" id="ARBA00022598"/>
    </source>
</evidence>
<dbReference type="Pfam" id="PF00501">
    <property type="entry name" value="AMP-binding"/>
    <property type="match status" value="1"/>
</dbReference>
<dbReference type="Pfam" id="PF13193">
    <property type="entry name" value="AMP-binding_C"/>
    <property type="match status" value="1"/>
</dbReference>
<dbReference type="SUPFAM" id="SSF56801">
    <property type="entry name" value="Acetyl-CoA synthetase-like"/>
    <property type="match status" value="1"/>
</dbReference>
<keyword evidence="8" id="KW-1185">Reference proteome</keyword>
<evidence type="ECO:0000256" key="2">
    <source>
        <dbReference type="ARBA" id="ARBA00006432"/>
    </source>
</evidence>
<dbReference type="Gene3D" id="3.40.50.12780">
    <property type="entry name" value="N-terminal domain of ligase-like"/>
    <property type="match status" value="1"/>
</dbReference>
<gene>
    <name evidence="7" type="ORF">IPOD504_LOCUS8131</name>
</gene>
<comment type="subcellular location">
    <subcellularLocation>
        <location evidence="1">Peroxisome</location>
    </subcellularLocation>
</comment>
<reference evidence="7" key="1">
    <citation type="submission" date="2022-03" db="EMBL/GenBank/DDBJ databases">
        <authorList>
            <person name="Martin H S."/>
        </authorList>
    </citation>
    <scope>NUCLEOTIDE SEQUENCE</scope>
</reference>
<evidence type="ECO:0000256" key="4">
    <source>
        <dbReference type="ARBA" id="ARBA00023140"/>
    </source>
</evidence>
<keyword evidence="3" id="KW-0436">Ligase</keyword>
<dbReference type="Gene3D" id="3.30.300.30">
    <property type="match status" value="1"/>
</dbReference>
<keyword evidence="4" id="KW-0576">Peroxisome</keyword>
<evidence type="ECO:0000256" key="1">
    <source>
        <dbReference type="ARBA" id="ARBA00004275"/>
    </source>
</evidence>
<dbReference type="PANTHER" id="PTHR24096:SF149">
    <property type="entry name" value="AMP-BINDING DOMAIN-CONTAINING PROTEIN-RELATED"/>
    <property type="match status" value="1"/>
</dbReference>
<dbReference type="PROSITE" id="PS00455">
    <property type="entry name" value="AMP_BINDING"/>
    <property type="match status" value="1"/>
</dbReference>
<dbReference type="Proteomes" id="UP000837857">
    <property type="component" value="Chromosome 20"/>
</dbReference>
<name>A0ABN8IAK0_9NEOP</name>